<dbReference type="EMBL" id="QUQO01000001">
    <property type="protein sequence ID" value="RFB04997.1"/>
    <property type="molecule type" value="Genomic_DNA"/>
</dbReference>
<accession>A0A371RHR3</accession>
<evidence type="ECO:0000256" key="1">
    <source>
        <dbReference type="ARBA" id="ARBA00009600"/>
    </source>
</evidence>
<dbReference type="InParanoid" id="A0A371RHR3"/>
<dbReference type="Proteomes" id="UP000264589">
    <property type="component" value="Unassembled WGS sequence"/>
</dbReference>
<organism evidence="3 4">
    <name type="scientific">Parvularcula marina</name>
    <dbReference type="NCBI Taxonomy" id="2292771"/>
    <lineage>
        <taxon>Bacteria</taxon>
        <taxon>Pseudomonadati</taxon>
        <taxon>Pseudomonadota</taxon>
        <taxon>Alphaproteobacteria</taxon>
        <taxon>Parvularculales</taxon>
        <taxon>Parvularculaceae</taxon>
        <taxon>Parvularcula</taxon>
    </lineage>
</organism>
<proteinExistence type="inferred from homology"/>
<reference evidence="3 4" key="1">
    <citation type="submission" date="2018-08" db="EMBL/GenBank/DDBJ databases">
        <title>Parvularcula sp. SM1705, isolated from surface water of the South Sea China.</title>
        <authorList>
            <person name="Sun L."/>
        </authorList>
    </citation>
    <scope>NUCLEOTIDE SEQUENCE [LARGE SCALE GENOMIC DNA]</scope>
    <source>
        <strain evidence="3 4">SM1705</strain>
    </source>
</reference>
<dbReference type="PANTHER" id="PTHR30327:SF1">
    <property type="entry name" value="UPF0301 PROTEIN YQGE"/>
    <property type="match status" value="1"/>
</dbReference>
<dbReference type="Pfam" id="PF02622">
    <property type="entry name" value="DUF179"/>
    <property type="match status" value="1"/>
</dbReference>
<evidence type="ECO:0000256" key="2">
    <source>
        <dbReference type="HAMAP-Rule" id="MF_00758"/>
    </source>
</evidence>
<dbReference type="InterPro" id="IPR003774">
    <property type="entry name" value="AlgH-like"/>
</dbReference>
<dbReference type="SUPFAM" id="SSF143456">
    <property type="entry name" value="VC0467-like"/>
    <property type="match status" value="1"/>
</dbReference>
<gene>
    <name evidence="3" type="ORF">DX908_06660</name>
</gene>
<dbReference type="OrthoDB" id="9807486at2"/>
<comment type="similarity">
    <text evidence="1 2">Belongs to the UPF0301 (AlgH) family.</text>
</comment>
<dbReference type="RefSeq" id="WP_116391628.1">
    <property type="nucleotide sequence ID" value="NZ_QUQO01000001.1"/>
</dbReference>
<protein>
    <recommendedName>
        <fullName evidence="2">UPF0301 protein DX908_06660</fullName>
    </recommendedName>
</protein>
<name>A0A371RHR3_9PROT</name>
<dbReference type="GO" id="GO:0005829">
    <property type="term" value="C:cytosol"/>
    <property type="evidence" value="ECO:0007669"/>
    <property type="project" value="TreeGrafter"/>
</dbReference>
<dbReference type="PANTHER" id="PTHR30327">
    <property type="entry name" value="UNCHARACTERIZED PROTEIN YQGE"/>
    <property type="match status" value="1"/>
</dbReference>
<dbReference type="Gene3D" id="3.40.1740.10">
    <property type="entry name" value="VC0467-like"/>
    <property type="match status" value="1"/>
</dbReference>
<sequence length="204" mass="22005">MDSVDDHYSSKGPGLSGRLLISVPSLDDGPFEKSVVLIARHDTEHAFGVIINKPIAGLMAADAVKEVRLSPSLTAESAPVFFGGPCDPQKGIVLHSTEYQSEETIPAGNGMALTATRDALERLYGDQLRPQTSRLIAGHSGWSAGQLDEELRRNLWLDMEATAEFVFRTEPSLMWEAAFKSLGVEPVSLSALNTSDPSQLSPLN</sequence>
<evidence type="ECO:0000313" key="4">
    <source>
        <dbReference type="Proteomes" id="UP000264589"/>
    </source>
</evidence>
<keyword evidence="4" id="KW-1185">Reference proteome</keyword>
<dbReference type="FunCoup" id="A0A371RHR3">
    <property type="interactions" value="256"/>
</dbReference>
<dbReference type="HAMAP" id="MF_00758">
    <property type="entry name" value="UPF0301"/>
    <property type="match status" value="1"/>
</dbReference>
<comment type="caution">
    <text evidence="3">The sequence shown here is derived from an EMBL/GenBank/DDBJ whole genome shotgun (WGS) entry which is preliminary data.</text>
</comment>
<evidence type="ECO:0000313" key="3">
    <source>
        <dbReference type="EMBL" id="RFB04997.1"/>
    </source>
</evidence>
<dbReference type="AlphaFoldDB" id="A0A371RHR3"/>